<comment type="caution">
    <text evidence="1">The sequence shown here is derived from an EMBL/GenBank/DDBJ whole genome shotgun (WGS) entry which is preliminary data.</text>
</comment>
<protein>
    <submittedName>
        <fullName evidence="1">Uncharacterized protein</fullName>
    </submittedName>
</protein>
<name>A0AAV7NJ24_PLEWA</name>
<accession>A0AAV7NJ24</accession>
<organism evidence="1 2">
    <name type="scientific">Pleurodeles waltl</name>
    <name type="common">Iberian ribbed newt</name>
    <dbReference type="NCBI Taxonomy" id="8319"/>
    <lineage>
        <taxon>Eukaryota</taxon>
        <taxon>Metazoa</taxon>
        <taxon>Chordata</taxon>
        <taxon>Craniata</taxon>
        <taxon>Vertebrata</taxon>
        <taxon>Euteleostomi</taxon>
        <taxon>Amphibia</taxon>
        <taxon>Batrachia</taxon>
        <taxon>Caudata</taxon>
        <taxon>Salamandroidea</taxon>
        <taxon>Salamandridae</taxon>
        <taxon>Pleurodelinae</taxon>
        <taxon>Pleurodeles</taxon>
    </lineage>
</organism>
<dbReference type="EMBL" id="JANPWB010000012">
    <property type="protein sequence ID" value="KAJ1115951.1"/>
    <property type="molecule type" value="Genomic_DNA"/>
</dbReference>
<reference evidence="1" key="1">
    <citation type="journal article" date="2022" name="bioRxiv">
        <title>Sequencing and chromosome-scale assembly of the giantPleurodeles waltlgenome.</title>
        <authorList>
            <person name="Brown T."/>
            <person name="Elewa A."/>
            <person name="Iarovenko S."/>
            <person name="Subramanian E."/>
            <person name="Araus A.J."/>
            <person name="Petzold A."/>
            <person name="Susuki M."/>
            <person name="Suzuki K.-i.T."/>
            <person name="Hayashi T."/>
            <person name="Toyoda A."/>
            <person name="Oliveira C."/>
            <person name="Osipova E."/>
            <person name="Leigh N.D."/>
            <person name="Simon A."/>
            <person name="Yun M.H."/>
        </authorList>
    </citation>
    <scope>NUCLEOTIDE SEQUENCE</scope>
    <source>
        <strain evidence="1">20211129_DDA</strain>
        <tissue evidence="1">Liver</tissue>
    </source>
</reference>
<evidence type="ECO:0000313" key="2">
    <source>
        <dbReference type="Proteomes" id="UP001066276"/>
    </source>
</evidence>
<dbReference type="Proteomes" id="UP001066276">
    <property type="component" value="Chromosome 8"/>
</dbReference>
<keyword evidence="2" id="KW-1185">Reference proteome</keyword>
<dbReference type="AlphaFoldDB" id="A0AAV7NJ24"/>
<sequence length="82" mass="9328">MDLALALEKRRITKSWKSARGPSFIEWEKDVTKWAGAEGHTLRKEDSNGIRRSPIAHLWDEIMEAWLKTTADAESDTGDNSD</sequence>
<evidence type="ECO:0000313" key="1">
    <source>
        <dbReference type="EMBL" id="KAJ1115951.1"/>
    </source>
</evidence>
<proteinExistence type="predicted"/>
<gene>
    <name evidence="1" type="ORF">NDU88_004171</name>
</gene>